<sequence length="69" mass="7837">MGLGPQNSLICPRPVASFVLNIQFEDQELELYLSLLDEIRDAAMTRHSSNVEVEIGTYSSHELEMNRLD</sequence>
<dbReference type="EMBL" id="CAAALY010060583">
    <property type="protein sequence ID" value="VEL23200.1"/>
    <property type="molecule type" value="Genomic_DNA"/>
</dbReference>
<organism evidence="1 2">
    <name type="scientific">Protopolystoma xenopodis</name>
    <dbReference type="NCBI Taxonomy" id="117903"/>
    <lineage>
        <taxon>Eukaryota</taxon>
        <taxon>Metazoa</taxon>
        <taxon>Spiralia</taxon>
        <taxon>Lophotrochozoa</taxon>
        <taxon>Platyhelminthes</taxon>
        <taxon>Monogenea</taxon>
        <taxon>Polyopisthocotylea</taxon>
        <taxon>Polystomatidea</taxon>
        <taxon>Polystomatidae</taxon>
        <taxon>Protopolystoma</taxon>
    </lineage>
</organism>
<gene>
    <name evidence="1" type="ORF">PXEA_LOCUS16640</name>
</gene>
<accession>A0A448WY93</accession>
<proteinExistence type="predicted"/>
<protein>
    <submittedName>
        <fullName evidence="1">Uncharacterized protein</fullName>
    </submittedName>
</protein>
<evidence type="ECO:0000313" key="1">
    <source>
        <dbReference type="EMBL" id="VEL23200.1"/>
    </source>
</evidence>
<name>A0A448WY93_9PLAT</name>
<evidence type="ECO:0000313" key="2">
    <source>
        <dbReference type="Proteomes" id="UP000784294"/>
    </source>
</evidence>
<reference evidence="1" key="1">
    <citation type="submission" date="2018-11" db="EMBL/GenBank/DDBJ databases">
        <authorList>
            <consortium name="Pathogen Informatics"/>
        </authorList>
    </citation>
    <scope>NUCLEOTIDE SEQUENCE</scope>
</reference>
<dbReference type="Proteomes" id="UP000784294">
    <property type="component" value="Unassembled WGS sequence"/>
</dbReference>
<dbReference type="AlphaFoldDB" id="A0A448WY93"/>
<comment type="caution">
    <text evidence="1">The sequence shown here is derived from an EMBL/GenBank/DDBJ whole genome shotgun (WGS) entry which is preliminary data.</text>
</comment>
<keyword evidence="2" id="KW-1185">Reference proteome</keyword>